<dbReference type="KEGG" id="fla:SY85_04390"/>
<keyword evidence="1" id="KW-1133">Transmembrane helix</keyword>
<keyword evidence="1" id="KW-0812">Transmembrane</keyword>
<dbReference type="RefSeq" id="WP_066401983.1">
    <property type="nucleotide sequence ID" value="NZ_CP011390.1"/>
</dbReference>
<organism evidence="2 3">
    <name type="scientific">Flavisolibacter tropicus</name>
    <dbReference type="NCBI Taxonomy" id="1492898"/>
    <lineage>
        <taxon>Bacteria</taxon>
        <taxon>Pseudomonadati</taxon>
        <taxon>Bacteroidota</taxon>
        <taxon>Chitinophagia</taxon>
        <taxon>Chitinophagales</taxon>
        <taxon>Chitinophagaceae</taxon>
        <taxon>Flavisolibacter</taxon>
    </lineage>
</organism>
<dbReference type="AlphaFoldDB" id="A0A172TSU9"/>
<dbReference type="InterPro" id="IPR024422">
    <property type="entry name" value="Protein_unknown_function_OB"/>
</dbReference>
<dbReference type="STRING" id="1492898.SY85_04390"/>
<reference evidence="2 3" key="2">
    <citation type="journal article" date="2016" name="Int. J. Syst. Evol. Microbiol.">
        <title>Flavisolibacter tropicus sp. nov., isolated from tropical soil.</title>
        <authorList>
            <person name="Lee J.J."/>
            <person name="Kang M.S."/>
            <person name="Kim G.S."/>
            <person name="Lee C.S."/>
            <person name="Lim S."/>
            <person name="Lee J."/>
            <person name="Roh S.H."/>
            <person name="Kang H."/>
            <person name="Ha J.M."/>
            <person name="Bae S."/>
            <person name="Jung H.Y."/>
            <person name="Kim M.K."/>
        </authorList>
    </citation>
    <scope>NUCLEOTIDE SEQUENCE [LARGE SCALE GENOMIC DNA]</scope>
    <source>
        <strain evidence="2 3">LCS9</strain>
    </source>
</reference>
<protein>
    <recommendedName>
        <fullName evidence="4">tRNA_anti-like</fullName>
    </recommendedName>
</protein>
<dbReference type="OrthoDB" id="673558at2"/>
<dbReference type="Pfam" id="PF12869">
    <property type="entry name" value="tRNA_anti-like"/>
    <property type="match status" value="1"/>
</dbReference>
<reference evidence="3" key="1">
    <citation type="submission" date="2015-01" db="EMBL/GenBank/DDBJ databases">
        <title>Flavisolibacter sp./LCS9/ whole genome sequencing.</title>
        <authorList>
            <person name="Kim M.K."/>
            <person name="Srinivasan S."/>
            <person name="Lee J.-J."/>
        </authorList>
    </citation>
    <scope>NUCLEOTIDE SEQUENCE [LARGE SCALE GENOMIC DNA]</scope>
    <source>
        <strain evidence="3">LCS9</strain>
    </source>
</reference>
<accession>A0A172TSU9</accession>
<dbReference type="Proteomes" id="UP000077177">
    <property type="component" value="Chromosome"/>
</dbReference>
<name>A0A172TSU9_9BACT</name>
<evidence type="ECO:0008006" key="4">
    <source>
        <dbReference type="Google" id="ProtNLM"/>
    </source>
</evidence>
<keyword evidence="3" id="KW-1185">Reference proteome</keyword>
<feature type="transmembrane region" description="Helical" evidence="1">
    <location>
        <begin position="6"/>
        <end position="25"/>
    </location>
</feature>
<evidence type="ECO:0000256" key="1">
    <source>
        <dbReference type="SAM" id="Phobius"/>
    </source>
</evidence>
<evidence type="ECO:0000313" key="2">
    <source>
        <dbReference type="EMBL" id="ANE49843.1"/>
    </source>
</evidence>
<gene>
    <name evidence="2" type="ORF">SY85_04390</name>
</gene>
<proteinExistence type="predicted"/>
<evidence type="ECO:0000313" key="3">
    <source>
        <dbReference type="Proteomes" id="UP000077177"/>
    </source>
</evidence>
<dbReference type="EMBL" id="CP011390">
    <property type="protein sequence ID" value="ANE49843.1"/>
    <property type="molecule type" value="Genomic_DNA"/>
</dbReference>
<sequence length="135" mass="14636">MSKKTIFLIVIIVCLIVAGWAYYLYQKPRAGVKGVDADYTIAAGSLYQAFVANEDSANKIYVDKVIQVEGKVQQVETTQEGANVILASNVPDGGINCTFSTKNELPKVGDQVVIKGRCTGFLMDVSLVDAEIEKN</sequence>
<keyword evidence="1" id="KW-0472">Membrane</keyword>